<name>A0ABY6HQI6_9ARCH</name>
<dbReference type="EMBL" id="CP104013">
    <property type="protein sequence ID" value="UYP45680.1"/>
    <property type="molecule type" value="Genomic_DNA"/>
</dbReference>
<sequence>MNSEEIFDPESYVIHKLDKVPFPIYVEAKLQDLWNSLVIYVDGKYSYKQLMIMKD</sequence>
<dbReference type="Proteomes" id="UP001208689">
    <property type="component" value="Chromosome"/>
</dbReference>
<keyword evidence="2" id="KW-1185">Reference proteome</keyword>
<reference evidence="1" key="1">
    <citation type="submission" date="2022-09" db="EMBL/GenBank/DDBJ databases">
        <title>Actin cytoskeleton and complex cell architecture in an #Asgard archaeon.</title>
        <authorList>
            <person name="Ponce Toledo R.I."/>
            <person name="Schleper C."/>
            <person name="Rodrigues Oliveira T."/>
            <person name="Wollweber F."/>
            <person name="Xu J."/>
            <person name="Rittmann S."/>
            <person name="Klingl A."/>
            <person name="Pilhofer M."/>
        </authorList>
    </citation>
    <scope>NUCLEOTIDE SEQUENCE</scope>
    <source>
        <strain evidence="1">B-35</strain>
    </source>
</reference>
<accession>A0ABY6HQI6</accession>
<evidence type="ECO:0000313" key="1">
    <source>
        <dbReference type="EMBL" id="UYP45680.1"/>
    </source>
</evidence>
<organism evidence="1 2">
    <name type="scientific">Candidatus Lokiarchaeum ossiferum</name>
    <dbReference type="NCBI Taxonomy" id="2951803"/>
    <lineage>
        <taxon>Archaea</taxon>
        <taxon>Promethearchaeati</taxon>
        <taxon>Promethearchaeota</taxon>
        <taxon>Promethearchaeia</taxon>
        <taxon>Promethearchaeales</taxon>
        <taxon>Promethearchaeaceae</taxon>
        <taxon>Candidatus Lokiarchaeum</taxon>
    </lineage>
</organism>
<proteinExistence type="predicted"/>
<evidence type="ECO:0000313" key="2">
    <source>
        <dbReference type="Proteomes" id="UP001208689"/>
    </source>
</evidence>
<protein>
    <submittedName>
        <fullName evidence="1">Uncharacterized protein</fullName>
    </submittedName>
</protein>
<gene>
    <name evidence="1" type="ORF">NEF87_001965</name>
</gene>